<dbReference type="AlphaFoldDB" id="A0AAP0E905"/>
<organism evidence="2 3">
    <name type="scientific">Stephania cephalantha</name>
    <dbReference type="NCBI Taxonomy" id="152367"/>
    <lineage>
        <taxon>Eukaryota</taxon>
        <taxon>Viridiplantae</taxon>
        <taxon>Streptophyta</taxon>
        <taxon>Embryophyta</taxon>
        <taxon>Tracheophyta</taxon>
        <taxon>Spermatophyta</taxon>
        <taxon>Magnoliopsida</taxon>
        <taxon>Ranunculales</taxon>
        <taxon>Menispermaceae</taxon>
        <taxon>Menispermoideae</taxon>
        <taxon>Cissampelideae</taxon>
        <taxon>Stephania</taxon>
    </lineage>
</organism>
<dbReference type="EMBL" id="JBBNAG010000012">
    <property type="protein sequence ID" value="KAK9088930.1"/>
    <property type="molecule type" value="Genomic_DNA"/>
</dbReference>
<protein>
    <recommendedName>
        <fullName evidence="1">Tf2-1-like SH3-like domain-containing protein</fullName>
    </recommendedName>
</protein>
<name>A0AAP0E905_9MAGN</name>
<evidence type="ECO:0000313" key="2">
    <source>
        <dbReference type="EMBL" id="KAK9088930.1"/>
    </source>
</evidence>
<dbReference type="Proteomes" id="UP001419268">
    <property type="component" value="Unassembled WGS sequence"/>
</dbReference>
<feature type="domain" description="Tf2-1-like SH3-like" evidence="1">
    <location>
        <begin position="64"/>
        <end position="104"/>
    </location>
</feature>
<proteinExistence type="predicted"/>
<reference evidence="2 3" key="1">
    <citation type="submission" date="2024-01" db="EMBL/GenBank/DDBJ databases">
        <title>Genome assemblies of Stephania.</title>
        <authorList>
            <person name="Yang L."/>
        </authorList>
    </citation>
    <scope>NUCLEOTIDE SEQUENCE [LARGE SCALE GENOMIC DNA]</scope>
    <source>
        <strain evidence="2">JXDWG</strain>
        <tissue evidence="2">Leaf</tissue>
    </source>
</reference>
<dbReference type="InterPro" id="IPR056924">
    <property type="entry name" value="SH3_Tf2-1"/>
</dbReference>
<accession>A0AAP0E905</accession>
<comment type="caution">
    <text evidence="2">The sequence shown here is derived from an EMBL/GenBank/DDBJ whole genome shotgun (WGS) entry which is preliminary data.</text>
</comment>
<evidence type="ECO:0000313" key="3">
    <source>
        <dbReference type="Proteomes" id="UP001419268"/>
    </source>
</evidence>
<gene>
    <name evidence="2" type="ORF">Scep_028012</name>
</gene>
<evidence type="ECO:0000259" key="1">
    <source>
        <dbReference type="Pfam" id="PF24626"/>
    </source>
</evidence>
<dbReference type="Pfam" id="PF24626">
    <property type="entry name" value="SH3_Tf2-1"/>
    <property type="match status" value="1"/>
</dbReference>
<keyword evidence="3" id="KW-1185">Reference proteome</keyword>
<sequence>MTYEFCLIEVATTMSLSEVPDAAGTYLQTKESTDNIHSARVGVSESRCDVSEVQGHDAEFRFFKLALRYMRPFRVAARVGSVAYRLDLPEKSLLGFIRHFTFNVDIR</sequence>